<protein>
    <recommendedName>
        <fullName evidence="8">U4/U6.U5 small nuclear ribonucleoprotein 27kDa protein domain-containing protein</fullName>
    </recommendedName>
</protein>
<accession>F8Q726</accession>
<dbReference type="EMBL" id="GL945485">
    <property type="protein sequence ID" value="EGN95364.1"/>
    <property type="molecule type" value="Genomic_DNA"/>
</dbReference>
<comment type="function">
    <text evidence="1">May play a role in mRNA splicing.</text>
</comment>
<dbReference type="AlphaFoldDB" id="F8Q726"/>
<dbReference type="GO" id="GO:0006397">
    <property type="term" value="P:mRNA processing"/>
    <property type="evidence" value="ECO:0007669"/>
    <property type="project" value="UniProtKB-KW"/>
</dbReference>
<organism evidence="10">
    <name type="scientific">Serpula lacrymans var. lacrymans (strain S7.3)</name>
    <name type="common">Dry rot fungus</name>
    <dbReference type="NCBI Taxonomy" id="936435"/>
    <lineage>
        <taxon>Eukaryota</taxon>
        <taxon>Fungi</taxon>
        <taxon>Dikarya</taxon>
        <taxon>Basidiomycota</taxon>
        <taxon>Agaricomycotina</taxon>
        <taxon>Agaricomycetes</taxon>
        <taxon>Agaricomycetidae</taxon>
        <taxon>Boletales</taxon>
        <taxon>Coniophorineae</taxon>
        <taxon>Serpulaceae</taxon>
        <taxon>Serpula</taxon>
    </lineage>
</organism>
<keyword evidence="6" id="KW-0508">mRNA splicing</keyword>
<dbReference type="Proteomes" id="UP000008063">
    <property type="component" value="Unassembled WGS sequence"/>
</dbReference>
<dbReference type="InParanoid" id="F8Q726"/>
<dbReference type="PANTHER" id="PTHR31077:SF1">
    <property type="entry name" value="U4_U6.U5 SMALL NUCLEAR RIBONUCLEOPROTEIN 27 KDA PROTEIN"/>
    <property type="match status" value="1"/>
</dbReference>
<evidence type="ECO:0000256" key="7">
    <source>
        <dbReference type="ARBA" id="ARBA00023242"/>
    </source>
</evidence>
<dbReference type="GO" id="GO:0071011">
    <property type="term" value="C:precatalytic spliceosome"/>
    <property type="evidence" value="ECO:0007669"/>
    <property type="project" value="TreeGrafter"/>
</dbReference>
<keyword evidence="5" id="KW-0507">mRNA processing</keyword>
<keyword evidence="7" id="KW-0539">Nucleus</keyword>
<dbReference type="HOGENOM" id="CLU_2216280_0_0_1"/>
<comment type="subunit">
    <text evidence="4">Part of a tri-snRNP complex.</text>
</comment>
<keyword evidence="10" id="KW-1185">Reference proteome</keyword>
<comment type="subcellular location">
    <subcellularLocation>
        <location evidence="2">Nucleus</location>
    </subcellularLocation>
</comment>
<evidence type="ECO:0000313" key="9">
    <source>
        <dbReference type="EMBL" id="EGN95364.1"/>
    </source>
</evidence>
<feature type="domain" description="U4/U6.U5 small nuclear ribonucleoprotein 27kDa protein" evidence="8">
    <location>
        <begin position="18"/>
        <end position="61"/>
    </location>
</feature>
<evidence type="ECO:0000313" key="10">
    <source>
        <dbReference type="Proteomes" id="UP000008063"/>
    </source>
</evidence>
<dbReference type="STRING" id="936435.F8Q726"/>
<dbReference type="PANTHER" id="PTHR31077">
    <property type="entry name" value="U4/U6.U5 SMALL NUCLEAR RIBONUCLEOPROTEIN 27 KDA PROTEIN"/>
    <property type="match status" value="1"/>
</dbReference>
<evidence type="ECO:0000256" key="5">
    <source>
        <dbReference type="ARBA" id="ARBA00022664"/>
    </source>
</evidence>
<evidence type="ECO:0000256" key="4">
    <source>
        <dbReference type="ARBA" id="ARBA00011825"/>
    </source>
</evidence>
<gene>
    <name evidence="9" type="ORF">SERLA73DRAFT_60068</name>
</gene>
<feature type="non-terminal residue" evidence="9">
    <location>
        <position position="1"/>
    </location>
</feature>
<name>F8Q726_SERL3</name>
<proteinExistence type="inferred from homology"/>
<evidence type="ECO:0000256" key="2">
    <source>
        <dbReference type="ARBA" id="ARBA00004123"/>
    </source>
</evidence>
<dbReference type="eggNOG" id="KOG3263">
    <property type="taxonomic scope" value="Eukaryota"/>
</dbReference>
<evidence type="ECO:0000256" key="3">
    <source>
        <dbReference type="ARBA" id="ARBA00008218"/>
    </source>
</evidence>
<evidence type="ECO:0000259" key="8">
    <source>
        <dbReference type="Pfam" id="PF08648"/>
    </source>
</evidence>
<comment type="similarity">
    <text evidence="3">Belongs to the SNUT3 family.</text>
</comment>
<dbReference type="Pfam" id="PF08648">
    <property type="entry name" value="SNRNP27"/>
    <property type="match status" value="1"/>
</dbReference>
<reference evidence="10" key="1">
    <citation type="journal article" date="2011" name="Science">
        <title>The plant cell wall-decomposing machinery underlies the functional diversity of forest fungi.</title>
        <authorList>
            <person name="Eastwood D.C."/>
            <person name="Floudas D."/>
            <person name="Binder M."/>
            <person name="Majcherczyk A."/>
            <person name="Schneider P."/>
            <person name="Aerts A."/>
            <person name="Asiegbu F.O."/>
            <person name="Baker S.E."/>
            <person name="Barry K."/>
            <person name="Bendiksby M."/>
            <person name="Blumentritt M."/>
            <person name="Coutinho P.M."/>
            <person name="Cullen D."/>
            <person name="de Vries R.P."/>
            <person name="Gathman A."/>
            <person name="Goodell B."/>
            <person name="Henrissat B."/>
            <person name="Ihrmark K."/>
            <person name="Kauserud H."/>
            <person name="Kohler A."/>
            <person name="LaButti K."/>
            <person name="Lapidus A."/>
            <person name="Lavin J.L."/>
            <person name="Lee Y.-H."/>
            <person name="Lindquist E."/>
            <person name="Lilly W."/>
            <person name="Lucas S."/>
            <person name="Morin E."/>
            <person name="Murat C."/>
            <person name="Oguiza J.A."/>
            <person name="Park J."/>
            <person name="Pisabarro A.G."/>
            <person name="Riley R."/>
            <person name="Rosling A."/>
            <person name="Salamov A."/>
            <person name="Schmidt O."/>
            <person name="Schmutz J."/>
            <person name="Skrede I."/>
            <person name="Stenlid J."/>
            <person name="Wiebenga A."/>
            <person name="Xie X."/>
            <person name="Kuees U."/>
            <person name="Hibbett D.S."/>
            <person name="Hoffmeister D."/>
            <person name="Hoegberg N."/>
            <person name="Martin F."/>
            <person name="Grigoriev I.V."/>
            <person name="Watkinson S.C."/>
        </authorList>
    </citation>
    <scope>NUCLEOTIDE SEQUENCE [LARGE SCALE GENOMIC DNA]</scope>
    <source>
        <strain evidence="10">strain S7.3</strain>
    </source>
</reference>
<sequence length="107" mass="12274">SADTAMEDGEAEDATNPDDEAMMAMMGLNGFGTTKGRHVEGNQEGSVNIKKMRTWRQYMNRCVLYIFNVHVSHITFKQSRRIQQVNRYLPRQGSYAKVFILQASRQN</sequence>
<dbReference type="InterPro" id="IPR013957">
    <property type="entry name" value="SNRNP27"/>
</dbReference>
<evidence type="ECO:0000256" key="1">
    <source>
        <dbReference type="ARBA" id="ARBA00003632"/>
    </source>
</evidence>
<dbReference type="GO" id="GO:0008380">
    <property type="term" value="P:RNA splicing"/>
    <property type="evidence" value="ECO:0007669"/>
    <property type="project" value="UniProtKB-KW"/>
</dbReference>
<dbReference type="OrthoDB" id="21368at2759"/>
<evidence type="ECO:0000256" key="6">
    <source>
        <dbReference type="ARBA" id="ARBA00023187"/>
    </source>
</evidence>